<evidence type="ECO:0000313" key="5">
    <source>
        <dbReference type="Proteomes" id="UP000005850"/>
    </source>
</evidence>
<dbReference type="RefSeq" id="WP_003334142.1">
    <property type="nucleotide sequence ID" value="NZ_CP007806.1"/>
</dbReference>
<evidence type="ECO:0000256" key="2">
    <source>
        <dbReference type="ARBA" id="ARBA00023295"/>
    </source>
</evidence>
<dbReference type="InterPro" id="IPR023186">
    <property type="entry name" value="IUNH"/>
</dbReference>
<keyword evidence="2 4" id="KW-0326">Glycosidase</keyword>
<dbReference type="eggNOG" id="COG1957">
    <property type="taxonomic scope" value="Bacteria"/>
</dbReference>
<evidence type="ECO:0000256" key="1">
    <source>
        <dbReference type="ARBA" id="ARBA00022801"/>
    </source>
</evidence>
<name>A0A075RBP3_BRELA</name>
<dbReference type="GO" id="GO:0045437">
    <property type="term" value="F:uridine nucleosidase activity"/>
    <property type="evidence" value="ECO:0007669"/>
    <property type="project" value="UniProtKB-ARBA"/>
</dbReference>
<reference evidence="4 5" key="1">
    <citation type="journal article" date="2011" name="J. Bacteriol.">
        <title>Genome sequence of Brevibacillus laterosporus LMG 15441, a pathogen of invertebrates.</title>
        <authorList>
            <person name="Djukic M."/>
            <person name="Poehlein A."/>
            <person name="Thurmer A."/>
            <person name="Daniel R."/>
        </authorList>
    </citation>
    <scope>NUCLEOTIDE SEQUENCE [LARGE SCALE GENOMIC DNA]</scope>
    <source>
        <strain evidence="4 5">LMG 15441</strain>
    </source>
</reference>
<dbReference type="STRING" id="1042163.BRLA_c045270"/>
<dbReference type="EC" id="3.2.-.-" evidence="4"/>
<dbReference type="Pfam" id="PF01156">
    <property type="entry name" value="IU_nuc_hydro"/>
    <property type="match status" value="1"/>
</dbReference>
<dbReference type="GO" id="GO:0006152">
    <property type="term" value="P:purine nucleoside catabolic process"/>
    <property type="evidence" value="ECO:0007669"/>
    <property type="project" value="TreeGrafter"/>
</dbReference>
<dbReference type="PROSITE" id="PS01247">
    <property type="entry name" value="IUNH"/>
    <property type="match status" value="1"/>
</dbReference>
<dbReference type="EMBL" id="CP007806">
    <property type="protein sequence ID" value="AIG28791.1"/>
    <property type="molecule type" value="Genomic_DNA"/>
</dbReference>
<keyword evidence="1 4" id="KW-0378">Hydrolase</keyword>
<feature type="domain" description="Inosine/uridine-preferring nucleoside hydrolase" evidence="3">
    <location>
        <begin position="7"/>
        <end position="295"/>
    </location>
</feature>
<dbReference type="PANTHER" id="PTHR12304">
    <property type="entry name" value="INOSINE-URIDINE PREFERRING NUCLEOSIDE HYDROLASE"/>
    <property type="match status" value="1"/>
</dbReference>
<dbReference type="Gene3D" id="3.90.245.10">
    <property type="entry name" value="Ribonucleoside hydrolase-like"/>
    <property type="match status" value="1"/>
</dbReference>
<dbReference type="GO" id="GO:0005829">
    <property type="term" value="C:cytosol"/>
    <property type="evidence" value="ECO:0007669"/>
    <property type="project" value="TreeGrafter"/>
</dbReference>
<gene>
    <name evidence="4" type="primary">rihC</name>
    <name evidence="4" type="ORF">BRLA_c045270</name>
</gene>
<dbReference type="NCBIfam" id="NF008036">
    <property type="entry name" value="PRK10768.1"/>
    <property type="match status" value="1"/>
</dbReference>
<dbReference type="HOGENOM" id="CLU_036838_2_2_9"/>
<dbReference type="GO" id="GO:0008477">
    <property type="term" value="F:purine nucleosidase activity"/>
    <property type="evidence" value="ECO:0007669"/>
    <property type="project" value="TreeGrafter"/>
</dbReference>
<dbReference type="SUPFAM" id="SSF53590">
    <property type="entry name" value="Nucleoside hydrolase"/>
    <property type="match status" value="1"/>
</dbReference>
<sequence>MEPIHHIIIDTDPGIDDAVAIAAALFHDQIDVKLITTVAGNVSCDKTTNNALKLLEFFHSDVPVAQGAIKPLLRTLEDSSHIHGNSGLDGYDFPHPKKETLGIHAIEAMRETILSSKEPITLVPIGPLTNIALLLSVYPECKQNIKRIVFMGGSASRGNHSPAAEFNVFVDPEAAKIVLQSGLDITMCGLDVTSLATLTKENVEALKEMNRTGEMLYGLFQHYRGGSLATGLHMHDLCAIAYLVKPELFVTKECFVDVEVNGRYTAGATIVDLKSYYQQQANAKVCLEIRVEEFRQWFMEIFTNPSIL</sequence>
<proteinExistence type="predicted"/>
<keyword evidence="5" id="KW-1185">Reference proteome</keyword>
<dbReference type="AlphaFoldDB" id="A0A075RBP3"/>
<dbReference type="InterPro" id="IPR001910">
    <property type="entry name" value="Inosine/uridine_hydrolase_dom"/>
</dbReference>
<organism evidence="4 5">
    <name type="scientific">Brevibacillus laterosporus LMG 15441</name>
    <dbReference type="NCBI Taxonomy" id="1042163"/>
    <lineage>
        <taxon>Bacteria</taxon>
        <taxon>Bacillati</taxon>
        <taxon>Bacillota</taxon>
        <taxon>Bacilli</taxon>
        <taxon>Bacillales</taxon>
        <taxon>Paenibacillaceae</taxon>
        <taxon>Brevibacillus</taxon>
    </lineage>
</organism>
<dbReference type="Proteomes" id="UP000005850">
    <property type="component" value="Chromosome"/>
</dbReference>
<dbReference type="PANTHER" id="PTHR12304:SF15">
    <property type="entry name" value="NON-SPECIFIC RIBONUCLEOSIDE HYDROLASE RIHC"/>
    <property type="match status" value="1"/>
</dbReference>
<dbReference type="CDD" id="cd02651">
    <property type="entry name" value="nuc_hydro_IU_UC_XIUA"/>
    <property type="match status" value="1"/>
</dbReference>
<evidence type="ECO:0000259" key="3">
    <source>
        <dbReference type="Pfam" id="PF01156"/>
    </source>
</evidence>
<dbReference type="InterPro" id="IPR015910">
    <property type="entry name" value="I/U_nuclsd_hydro_CS"/>
</dbReference>
<dbReference type="InterPro" id="IPR036452">
    <property type="entry name" value="Ribo_hydro-like"/>
</dbReference>
<evidence type="ECO:0000313" key="4">
    <source>
        <dbReference type="EMBL" id="AIG28791.1"/>
    </source>
</evidence>
<accession>A0A075RBP3</accession>
<protein>
    <submittedName>
        <fullName evidence="4">Non-specific ribonucleoside hydrolase RihC</fullName>
        <ecNumber evidence="4">3.2.-.-</ecNumber>
    </submittedName>
</protein>
<dbReference type="KEGG" id="blr:BRLA_c045270"/>